<dbReference type="PANTHER" id="PTHR14725">
    <property type="entry name" value="RIBOSOME-BINDING FACTOR A, MITOCHONDRIAL-RELATED"/>
    <property type="match status" value="1"/>
</dbReference>
<dbReference type="PANTHER" id="PTHR14725:SF0">
    <property type="entry name" value="RIBOSOME-BINDING FACTOR A, MITOCHONDRIAL-RELATED"/>
    <property type="match status" value="1"/>
</dbReference>
<evidence type="ECO:0000313" key="2">
    <source>
        <dbReference type="WBParaSite" id="Hba_17716"/>
    </source>
</evidence>
<dbReference type="Gene3D" id="1.10.8.10">
    <property type="entry name" value="DNA helicase RuvA subunit, C-terminal domain"/>
    <property type="match status" value="1"/>
</dbReference>
<dbReference type="InterPro" id="IPR039212">
    <property type="entry name" value="RBFA_mitochondrial"/>
</dbReference>
<organism evidence="1 2">
    <name type="scientific">Heterorhabditis bacteriophora</name>
    <name type="common">Entomopathogenic nematode worm</name>
    <dbReference type="NCBI Taxonomy" id="37862"/>
    <lineage>
        <taxon>Eukaryota</taxon>
        <taxon>Metazoa</taxon>
        <taxon>Ecdysozoa</taxon>
        <taxon>Nematoda</taxon>
        <taxon>Chromadorea</taxon>
        <taxon>Rhabditida</taxon>
        <taxon>Rhabditina</taxon>
        <taxon>Rhabditomorpha</taxon>
        <taxon>Strongyloidea</taxon>
        <taxon>Heterorhabditidae</taxon>
        <taxon>Heterorhabditis</taxon>
    </lineage>
</organism>
<protein>
    <submittedName>
        <fullName evidence="2">POLAc domain-containing protein</fullName>
    </submittedName>
</protein>
<evidence type="ECO:0000313" key="1">
    <source>
        <dbReference type="Proteomes" id="UP000095283"/>
    </source>
</evidence>
<dbReference type="WBParaSite" id="Hba_17716">
    <property type="protein sequence ID" value="Hba_17716"/>
    <property type="gene ID" value="Hba_17716"/>
</dbReference>
<dbReference type="Gene3D" id="3.30.300.20">
    <property type="match status" value="1"/>
</dbReference>
<sequence length="394" mass="45733">MRFMVEGMNVTIVFDQQQLDLSRSEEVILKTMNLTGLNQSFESTEDFSLRIERSIATDLGLQMTNLTHQDAVDAAKRYLSNSIAPVIKRQPMDPRRLDEIAMRIKQSHPSIALLEIRLDLEQTKDQQTTIERIRSGKLVAMTTEISGKFPSDPAHWKKTYTERKWNMIETNRARYLNRLNRVMDAGNTILPRQEWRYNIAAGKNFQRMLGKKYGFDMGLDDRILLMSLGQRRRNLDDKKMRQLASIFEIKIAEAISVNEEISQLKIRFNGVKINKSYTKIDISWLPTETNEKLPMCDSLKEASECLDRQRHELRHALMESTGVNCPELRFVPDRSELLLEASFYCYKSCFQMNKLFQAADYGMNYHSVSDTARILGNPIMNAEKLRPWKKASSE</sequence>
<accession>A0A1I7XJ34</accession>
<name>A0A1I7XJ34_HETBA</name>
<reference evidence="2" key="1">
    <citation type="submission" date="2016-11" db="UniProtKB">
        <authorList>
            <consortium name="WormBaseParasite"/>
        </authorList>
    </citation>
    <scope>IDENTIFICATION</scope>
</reference>
<dbReference type="InterPro" id="IPR015946">
    <property type="entry name" value="KH_dom-like_a/b"/>
</dbReference>
<dbReference type="SUPFAM" id="SSF89919">
    <property type="entry name" value="Ribosome-binding factor A, RbfA"/>
    <property type="match status" value="1"/>
</dbReference>
<dbReference type="AlphaFoldDB" id="A0A1I7XJ34"/>
<dbReference type="InterPro" id="IPR023799">
    <property type="entry name" value="RbfA_dom_sf"/>
</dbReference>
<keyword evidence="1" id="KW-1185">Reference proteome</keyword>
<proteinExistence type="predicted"/>
<dbReference type="Proteomes" id="UP000095283">
    <property type="component" value="Unplaced"/>
</dbReference>